<evidence type="ECO:0000256" key="2">
    <source>
        <dbReference type="ARBA" id="ARBA00004613"/>
    </source>
</evidence>
<feature type="disulfide bond" evidence="17">
    <location>
        <begin position="183"/>
        <end position="247"/>
    </location>
</feature>
<evidence type="ECO:0000256" key="11">
    <source>
        <dbReference type="ARBA" id="ARBA00023157"/>
    </source>
</evidence>
<protein>
    <recommendedName>
        <fullName evidence="16">Scavenger receptor cysteine-rich type 1 protein M130</fullName>
    </recommendedName>
</protein>
<evidence type="ECO:0000313" key="22">
    <source>
        <dbReference type="Proteomes" id="UP000694415"/>
    </source>
</evidence>
<dbReference type="PANTHER" id="PTHR19331:SF484">
    <property type="entry name" value="SRCR DOMAIN-CONTAINING PROTEIN"/>
    <property type="match status" value="1"/>
</dbReference>
<dbReference type="PANTHER" id="PTHR19331">
    <property type="entry name" value="SCAVENGER RECEPTOR DOMAIN-CONTAINING"/>
    <property type="match status" value="1"/>
</dbReference>
<feature type="signal peptide" evidence="19">
    <location>
        <begin position="1"/>
        <end position="36"/>
    </location>
</feature>
<feature type="domain" description="SRCR" evidence="20">
    <location>
        <begin position="50"/>
        <end position="150"/>
    </location>
</feature>
<feature type="disulfide bond" evidence="17">
    <location>
        <begin position="546"/>
        <end position="556"/>
    </location>
</feature>
<feature type="disulfide bond" evidence="17">
    <location>
        <begin position="441"/>
        <end position="451"/>
    </location>
</feature>
<reference evidence="21" key="1">
    <citation type="submission" date="2025-08" db="UniProtKB">
        <authorList>
            <consortium name="Ensembl"/>
        </authorList>
    </citation>
    <scope>IDENTIFICATION</scope>
</reference>
<feature type="domain" description="SRCR" evidence="20">
    <location>
        <begin position="157"/>
        <end position="258"/>
    </location>
</feature>
<feature type="disulfide bond" evidence="17">
    <location>
        <begin position="303"/>
        <end position="364"/>
    </location>
</feature>
<dbReference type="SMART" id="SM00202">
    <property type="entry name" value="SR"/>
    <property type="match status" value="9"/>
</dbReference>
<feature type="disulfide bond" evidence="17">
    <location>
        <begin position="502"/>
        <end position="566"/>
    </location>
</feature>
<evidence type="ECO:0000256" key="12">
    <source>
        <dbReference type="ARBA" id="ARBA00023180"/>
    </source>
</evidence>
<dbReference type="Gene3D" id="3.10.250.10">
    <property type="entry name" value="SRCR-like domain"/>
    <property type="match status" value="9"/>
</dbReference>
<organism evidence="21 22">
    <name type="scientific">Mus spicilegus</name>
    <name type="common">Mound-building mouse</name>
    <dbReference type="NCBI Taxonomy" id="10103"/>
    <lineage>
        <taxon>Eukaryota</taxon>
        <taxon>Metazoa</taxon>
        <taxon>Chordata</taxon>
        <taxon>Craniata</taxon>
        <taxon>Vertebrata</taxon>
        <taxon>Euteleostomi</taxon>
        <taxon>Mammalia</taxon>
        <taxon>Eutheria</taxon>
        <taxon>Euarchontoglires</taxon>
        <taxon>Glires</taxon>
        <taxon>Rodentia</taxon>
        <taxon>Myomorpha</taxon>
        <taxon>Muroidea</taxon>
        <taxon>Muridae</taxon>
        <taxon>Murinae</taxon>
        <taxon>Mus</taxon>
        <taxon>Mus</taxon>
    </lineage>
</organism>
<evidence type="ECO:0000313" key="21">
    <source>
        <dbReference type="Ensembl" id="ENSMSIP00000029438.1"/>
    </source>
</evidence>
<accession>A0A8C6I2Q2</accession>
<evidence type="ECO:0000256" key="13">
    <source>
        <dbReference type="ARBA" id="ARBA00023198"/>
    </source>
</evidence>
<dbReference type="GO" id="GO:0005886">
    <property type="term" value="C:plasma membrane"/>
    <property type="evidence" value="ECO:0007669"/>
    <property type="project" value="UniProtKB-SubCell"/>
</dbReference>
<evidence type="ECO:0000256" key="14">
    <source>
        <dbReference type="ARBA" id="ARBA00057499"/>
    </source>
</evidence>
<dbReference type="FunFam" id="3.10.250.10:FF:000004">
    <property type="entry name" value="Scavenger receptor cysteine-rich type 1 protein M130"/>
    <property type="match status" value="2"/>
</dbReference>
<feature type="disulfide bond" evidence="17">
    <location>
        <begin position="607"/>
        <end position="671"/>
    </location>
</feature>
<feature type="disulfide bond" evidence="17">
    <location>
        <begin position="397"/>
        <end position="461"/>
    </location>
</feature>
<evidence type="ECO:0000256" key="4">
    <source>
        <dbReference type="ARBA" id="ARBA00022486"/>
    </source>
</evidence>
<dbReference type="AlphaFoldDB" id="A0A8C6I2Q2"/>
<feature type="disulfide bond" evidence="17">
    <location>
        <begin position="88"/>
        <end position="149"/>
    </location>
</feature>
<feature type="disulfide bond" evidence="17">
    <location>
        <begin position="788"/>
        <end position="798"/>
    </location>
</feature>
<dbReference type="InterPro" id="IPR036772">
    <property type="entry name" value="SRCR-like_dom_sf"/>
</dbReference>
<dbReference type="Ensembl" id="ENSMSIT00000037118.1">
    <property type="protein sequence ID" value="ENSMSIP00000029438.1"/>
    <property type="gene ID" value="ENSMSIG00000024659.1"/>
</dbReference>
<feature type="disulfide bond" evidence="17">
    <location>
        <begin position="334"/>
        <end position="344"/>
    </location>
</feature>
<comment type="subcellular location">
    <subcellularLocation>
        <location evidence="1">Cell membrane</location>
        <topology evidence="1">Single-pass type I membrane protein</topology>
    </subcellularLocation>
    <subcellularLocation>
        <location evidence="2">Secreted</location>
    </subcellularLocation>
</comment>
<dbReference type="InterPro" id="IPR001190">
    <property type="entry name" value="SRCR"/>
</dbReference>
<feature type="disulfide bond" evidence="17">
    <location>
        <begin position="651"/>
        <end position="661"/>
    </location>
</feature>
<proteinExistence type="predicted"/>
<evidence type="ECO:0000256" key="9">
    <source>
        <dbReference type="ARBA" id="ARBA00022989"/>
    </source>
</evidence>
<dbReference type="FunFam" id="3.10.250.10:FF:000012">
    <property type="entry name" value="CD163 molecule like 1"/>
    <property type="match status" value="1"/>
</dbReference>
<feature type="domain" description="SRCR" evidence="20">
    <location>
        <begin position="477"/>
        <end position="577"/>
    </location>
</feature>
<evidence type="ECO:0000256" key="3">
    <source>
        <dbReference type="ARBA" id="ARBA00022475"/>
    </source>
</evidence>
<evidence type="ECO:0000256" key="18">
    <source>
        <dbReference type="SAM" id="Phobius"/>
    </source>
</evidence>
<dbReference type="FunFam" id="3.10.250.10:FF:000002">
    <property type="entry name" value="Scavenger receptor cysteine-rich type 1 protein M130"/>
    <property type="match status" value="4"/>
</dbReference>
<keyword evidence="4" id="KW-0011">Acute phase</keyword>
<keyword evidence="8" id="KW-0677">Repeat</keyword>
<feature type="transmembrane region" description="Helical" evidence="18">
    <location>
        <begin position="1046"/>
        <end position="1066"/>
    </location>
</feature>
<feature type="disulfide bond" evidence="17">
    <location>
        <begin position="290"/>
        <end position="354"/>
    </location>
</feature>
<feature type="domain" description="SRCR" evidence="20">
    <location>
        <begin position="719"/>
        <end position="819"/>
    </location>
</feature>
<feature type="disulfide bond" evidence="17">
    <location>
        <begin position="196"/>
        <end position="257"/>
    </location>
</feature>
<feature type="chain" id="PRO_5034375321" description="Scavenger receptor cysteine-rich type 1 protein M130" evidence="19">
    <location>
        <begin position="37"/>
        <end position="1159"/>
    </location>
</feature>
<feature type="domain" description="SRCR" evidence="20">
    <location>
        <begin position="265"/>
        <end position="365"/>
    </location>
</feature>
<keyword evidence="6 18" id="KW-0812">Transmembrane</keyword>
<evidence type="ECO:0000259" key="20">
    <source>
        <dbReference type="PROSITE" id="PS50287"/>
    </source>
</evidence>
<evidence type="ECO:0000256" key="10">
    <source>
        <dbReference type="ARBA" id="ARBA00023136"/>
    </source>
</evidence>
<comment type="subunit">
    <text evidence="15">Interacts with CSNK2B.</text>
</comment>
<feature type="disulfide bond" evidence="17">
    <location>
        <begin position="515"/>
        <end position="576"/>
    </location>
</feature>
<feature type="disulfide bond" evidence="17">
    <location>
        <begin position="999"/>
        <end position="1009"/>
    </location>
</feature>
<feature type="disulfide bond" evidence="17">
    <location>
        <begin position="744"/>
        <end position="808"/>
    </location>
</feature>
<feature type="domain" description="SRCR" evidence="20">
    <location>
        <begin position="930"/>
        <end position="1030"/>
    </location>
</feature>
<evidence type="ECO:0000256" key="1">
    <source>
        <dbReference type="ARBA" id="ARBA00004251"/>
    </source>
</evidence>
<feature type="disulfide bond" evidence="17">
    <location>
        <begin position="955"/>
        <end position="1019"/>
    </location>
</feature>
<evidence type="ECO:0000256" key="8">
    <source>
        <dbReference type="ARBA" id="ARBA00022737"/>
    </source>
</evidence>
<feature type="disulfide bond" evidence="17">
    <location>
        <begin position="757"/>
        <end position="818"/>
    </location>
</feature>
<reference evidence="21" key="2">
    <citation type="submission" date="2025-09" db="UniProtKB">
        <authorList>
            <consortium name="Ensembl"/>
        </authorList>
    </citation>
    <scope>IDENTIFICATION</scope>
</reference>
<keyword evidence="22" id="KW-1185">Reference proteome</keyword>
<evidence type="ECO:0000256" key="19">
    <source>
        <dbReference type="SAM" id="SignalP"/>
    </source>
</evidence>
<evidence type="ECO:0000256" key="17">
    <source>
        <dbReference type="PROSITE-ProRule" id="PRU00196"/>
    </source>
</evidence>
<dbReference type="SUPFAM" id="SSF56487">
    <property type="entry name" value="SRCR-like"/>
    <property type="match status" value="9"/>
</dbReference>
<sequence length="1159" mass="125206">MGGHRMVLLGGAGSPGCKRFVHLGFFVVAVSSLLSASAVTNAPGEMKKELRLAGGENNCSGRVELKIHDKWGTVCSNGWSMNEVSVVCQQLGCPTSIKALGWANSSAGSGYIWMDKVSCTGNESALWDCKHDGWGKHNCTHEKDAGVTCSDGSNLEMRLVNSAGHRCLGRVEIKFQGKWGTVCDDNFSKDHASVICKQLGCGSAISFSGSAKLGAGSGPIWLDDLACNGNESALWDCKHRGWGKHNCDHAEDVGVICLEGADLSLRLVDGVSRCSGRLEVRFQGEWGTVCDDNWDLRDASVVCKQLGCPTAISAIGRVNASEGSGQIWLDNISCEGHEATLWECKHQEWGKHYCHHREDAGVTCSDGADLELRLVGGGSRCAGIVEVEIQKLTGKMCSRGWTLADADVVCRQLGCGSALQTQAKIYSKTGATTTWLFPGSCNGNETTFWQCKNWQWGGLSCDNFEEAKVTCSGHREPRLVGGEIPCSGRVEVKHGDVWGSVCDFDLSLEAASVVCRELQCGTVVSILGGAHFGEGSGQIWGEEFQCSGNESHLSLCSVAPPLDRTCTHSRDVSVVCSRYIDIRLAGGESSCEGRVELKTLGAWGPLCSSHWDMEDAHVLCQQLKCGVAQSIPEGAHFGKGAGQVWSHMFHCTGTEEHIGDCLMTALGAPTCSEGQVASVICSGNQSQTLLPCSSLSPVQTTSSTIPKESEVPCIASGQLRLVGGGGRCAGRVEVYHEGSWGTVCDDNWDMTDANVVCKQLDCGVAINATGSAYFGEGAGAIWLDEVICTGKESHIWQCHSHGWGRHNCRHKEDAGVICSEFMSLRLTNEAHKENCTGRLEVFYNGTWGSIGSSNMSPTTVGVVCRQLGCADNGTVKPIPSDKTPSRPMWVDRVQCPKGVDTLWQCPSSPWKQRQASPSSQESWIICDNKIRLQEGHADCSGRVEIWHRGSWGTVCDDSWDLSDAEVVCKQLGCGQAVKALKEAAFGPGTGPIWLNEIKCRGNESSLWDCPAKPWSHSDCGHKEDASIQCLPKMTSESHHGTGHPTLTALLVCGAILLVLLIVFLLWTLKRRQIQRLTVSSRGEVLIHQVQYQEMDSKADDLDLLKSSENSNNSYDFNADGLTSLSKYLPISGIKKGSFRGTLRRKMIIYNPLRLEFKKP</sequence>
<feature type="disulfide bond" evidence="17">
    <location>
        <begin position="968"/>
        <end position="1029"/>
    </location>
</feature>
<evidence type="ECO:0000256" key="5">
    <source>
        <dbReference type="ARBA" id="ARBA00022525"/>
    </source>
</evidence>
<dbReference type="FunFam" id="3.10.250.10:FF:000015">
    <property type="entry name" value="Scavenger receptor cysteine-rich type 1 protein M130"/>
    <property type="match status" value="1"/>
</dbReference>
<dbReference type="Proteomes" id="UP000694415">
    <property type="component" value="Unplaced"/>
</dbReference>
<dbReference type="GO" id="GO:0005576">
    <property type="term" value="C:extracellular region"/>
    <property type="evidence" value="ECO:0007669"/>
    <property type="project" value="UniProtKB-SubCell"/>
</dbReference>
<dbReference type="GeneTree" id="ENSGT00940000155987"/>
<feature type="disulfide bond" evidence="17">
    <location>
        <begin position="227"/>
        <end position="237"/>
    </location>
</feature>
<comment type="caution">
    <text evidence="17">Lacks conserved residue(s) required for the propagation of feature annotation.</text>
</comment>
<dbReference type="FunFam" id="3.10.250.10:FF:000003">
    <property type="entry name" value="Deleted in malignant brain tumors 1"/>
    <property type="match status" value="1"/>
</dbReference>
<evidence type="ECO:0000256" key="16">
    <source>
        <dbReference type="ARBA" id="ARBA00070107"/>
    </source>
</evidence>
<evidence type="ECO:0000256" key="7">
    <source>
        <dbReference type="ARBA" id="ARBA00022729"/>
    </source>
</evidence>
<keyword evidence="3" id="KW-1003">Cell membrane</keyword>
<feature type="domain" description="SRCR" evidence="20">
    <location>
        <begin position="582"/>
        <end position="682"/>
    </location>
</feature>
<dbReference type="Pfam" id="PF00530">
    <property type="entry name" value="SRCR"/>
    <property type="match status" value="9"/>
</dbReference>
<keyword evidence="10 18" id="KW-0472">Membrane</keyword>
<evidence type="ECO:0000256" key="15">
    <source>
        <dbReference type="ARBA" id="ARBA00064784"/>
    </source>
</evidence>
<dbReference type="PROSITE" id="PS50287">
    <property type="entry name" value="SRCR_2"/>
    <property type="match status" value="9"/>
</dbReference>
<comment type="function">
    <text evidence="14">After shedding, the soluble form (sCD163) may play an anti-inflammatory role.</text>
</comment>
<feature type="disulfide bond" evidence="17">
    <location>
        <begin position="119"/>
        <end position="129"/>
    </location>
</feature>
<feature type="disulfide bond" evidence="17">
    <location>
        <begin position="620"/>
        <end position="681"/>
    </location>
</feature>
<dbReference type="GO" id="GO:0006953">
    <property type="term" value="P:acute-phase response"/>
    <property type="evidence" value="ECO:0007669"/>
    <property type="project" value="UniProtKB-KW"/>
</dbReference>
<feature type="disulfide bond" evidence="17">
    <location>
        <begin position="410"/>
        <end position="471"/>
    </location>
</feature>
<keyword evidence="11 17" id="KW-1015">Disulfide bond</keyword>
<dbReference type="GO" id="GO:0005737">
    <property type="term" value="C:cytoplasm"/>
    <property type="evidence" value="ECO:0007669"/>
    <property type="project" value="UniProtKB-ARBA"/>
</dbReference>
<feature type="domain" description="SRCR" evidence="20">
    <location>
        <begin position="824"/>
        <end position="927"/>
    </location>
</feature>
<dbReference type="PRINTS" id="PR00258">
    <property type="entry name" value="SPERACTRCPTR"/>
</dbReference>
<evidence type="ECO:0000256" key="6">
    <source>
        <dbReference type="ARBA" id="ARBA00022692"/>
    </source>
</evidence>
<dbReference type="PROSITE" id="PS00420">
    <property type="entry name" value="SRCR_1"/>
    <property type="match status" value="3"/>
</dbReference>
<feature type="disulfide bond" evidence="17">
    <location>
        <begin position="75"/>
        <end position="139"/>
    </location>
</feature>
<keyword evidence="7 19" id="KW-0732">Signal</keyword>
<feature type="domain" description="SRCR" evidence="20">
    <location>
        <begin position="372"/>
        <end position="472"/>
    </location>
</feature>
<feature type="disulfide bond" evidence="17">
    <location>
        <begin position="895"/>
        <end position="905"/>
    </location>
</feature>
<keyword evidence="13" id="KW-0395">Inflammatory response</keyword>
<keyword evidence="5" id="KW-0964">Secreted</keyword>
<keyword evidence="12" id="KW-0325">Glycoprotein</keyword>
<name>A0A8C6I2Q2_MUSSI</name>
<keyword evidence="9 18" id="KW-1133">Transmembrane helix</keyword>